<organism evidence="1 2">
    <name type="scientific">Bradyrhizobium vignae</name>
    <dbReference type="NCBI Taxonomy" id="1549949"/>
    <lineage>
        <taxon>Bacteria</taxon>
        <taxon>Pseudomonadati</taxon>
        <taxon>Pseudomonadota</taxon>
        <taxon>Alphaproteobacteria</taxon>
        <taxon>Hyphomicrobiales</taxon>
        <taxon>Nitrobacteraceae</taxon>
        <taxon>Bradyrhizobium</taxon>
    </lineage>
</organism>
<accession>A0A2U3Q9S5</accession>
<evidence type="ECO:0000313" key="1">
    <source>
        <dbReference type="EMBL" id="SPP98148.1"/>
    </source>
</evidence>
<evidence type="ECO:0000313" key="2">
    <source>
        <dbReference type="Proteomes" id="UP000246085"/>
    </source>
</evidence>
<name>A0A2U3Q9S5_9BRAD</name>
<dbReference type="KEGG" id="bvz:BRAD3257_7411"/>
<proteinExistence type="predicted"/>
<dbReference type="EMBL" id="LS398110">
    <property type="protein sequence ID" value="SPP98148.1"/>
    <property type="molecule type" value="Genomic_DNA"/>
</dbReference>
<protein>
    <submittedName>
        <fullName evidence="1">Uncharacterized protein</fullName>
    </submittedName>
</protein>
<reference evidence="1 2" key="1">
    <citation type="submission" date="2018-03" db="EMBL/GenBank/DDBJ databases">
        <authorList>
            <person name="Gully D."/>
        </authorList>
    </citation>
    <scope>NUCLEOTIDE SEQUENCE [LARGE SCALE GENOMIC DNA]</scope>
    <source>
        <strain evidence="1">ORS3257</strain>
    </source>
</reference>
<sequence length="185" mass="20306">MDGIKAGRLRSQTVCGILMHSSLAVTIKGVPLGWRPLSSGPGRNSRRRLRLKRRSIRPRFQGGRAVADYREAFVGIDVAKLRNAVAIADAGREGEVRFFGEVDASATNMRRVLERITNRLDRVHFCYEAGPTLSPDPVARLRMHGGRAIANPKEAGRSCEDQPPGRCFSRPVAACRRANGCVGSR</sequence>
<dbReference type="Proteomes" id="UP000246085">
    <property type="component" value="Chromosome BRAD3257"/>
</dbReference>
<gene>
    <name evidence="1" type="ORF">BRAD3257_7411</name>
</gene>
<dbReference type="AlphaFoldDB" id="A0A2U3Q9S5"/>